<gene>
    <name evidence="3" type="ORF">BAG01nite_38760</name>
</gene>
<evidence type="ECO:0000313" key="4">
    <source>
        <dbReference type="Proteomes" id="UP000317180"/>
    </source>
</evidence>
<protein>
    <submittedName>
        <fullName evidence="3">Uncharacterized protein</fullName>
    </submittedName>
</protein>
<accession>A0ABQ0SV19</accession>
<dbReference type="RefSeq" id="WP_241764969.1">
    <property type="nucleotide sequence ID" value="NZ_JARMQH010000085.1"/>
</dbReference>
<proteinExistence type="predicted"/>
<feature type="region of interest" description="Disordered" evidence="1">
    <location>
        <begin position="301"/>
        <end position="365"/>
    </location>
</feature>
<feature type="compositionally biased region" description="Low complexity" evidence="1">
    <location>
        <begin position="330"/>
        <end position="344"/>
    </location>
</feature>
<keyword evidence="2" id="KW-0732">Signal</keyword>
<feature type="signal peptide" evidence="2">
    <location>
        <begin position="1"/>
        <end position="19"/>
    </location>
</feature>
<keyword evidence="4" id="KW-1185">Reference proteome</keyword>
<dbReference type="PROSITE" id="PS51257">
    <property type="entry name" value="PROKAR_LIPOPROTEIN"/>
    <property type="match status" value="1"/>
</dbReference>
<feature type="chain" id="PRO_5046890435" evidence="2">
    <location>
        <begin position="20"/>
        <end position="365"/>
    </location>
</feature>
<evidence type="ECO:0000313" key="3">
    <source>
        <dbReference type="EMBL" id="GED27774.1"/>
    </source>
</evidence>
<sequence>MKRIVLALLLLVMSGCDSAAQNQPQTNQPLIETGQQLAAPKQALPFSFEVKPETFELFVESGGSRERASEPLPARRVEQLQKSEQEVSWSYPDDKLQVRIRQAADHLQITLTSTGTESFSWPLVKAPAYMLPLGEGKWIPAGDKVWQSFLREESLTFSESFSMRFFALNHEKYAIFYMVDNMFNNTLDFAVDPEISLRFTHEFPTINHDKSYSFRLYVTQNDPVQIAGLYKHVIQQQGEFATLAQKAAANPNVEKLYGAPHFYLWNKTFLSEDDVQWDALKKAAWRRLYGLARAAFGWQQGGRAGGHRATAGNPAAGLHRAVPAQGDSGRPQLRAALPRLLPSAVVRPRRRSKSESADPKRREAA</sequence>
<dbReference type="EMBL" id="BJOD01000049">
    <property type="protein sequence ID" value="GED27774.1"/>
    <property type="molecule type" value="Genomic_DNA"/>
</dbReference>
<comment type="caution">
    <text evidence="3">The sequence shown here is derived from an EMBL/GenBank/DDBJ whole genome shotgun (WGS) entry which is preliminary data.</text>
</comment>
<name>A0ABQ0SV19_9BACL</name>
<dbReference type="Proteomes" id="UP000317180">
    <property type="component" value="Unassembled WGS sequence"/>
</dbReference>
<reference evidence="3 4" key="1">
    <citation type="submission" date="2019-06" db="EMBL/GenBank/DDBJ databases">
        <title>Whole genome shotgun sequence of Brevibacillus agri NBRC 15538.</title>
        <authorList>
            <person name="Hosoyama A."/>
            <person name="Uohara A."/>
            <person name="Ohji S."/>
            <person name="Ichikawa N."/>
        </authorList>
    </citation>
    <scope>NUCLEOTIDE SEQUENCE [LARGE SCALE GENOMIC DNA]</scope>
    <source>
        <strain evidence="3 4">NBRC 15538</strain>
    </source>
</reference>
<organism evidence="3 4">
    <name type="scientific">Brevibacillus agri</name>
    <dbReference type="NCBI Taxonomy" id="51101"/>
    <lineage>
        <taxon>Bacteria</taxon>
        <taxon>Bacillati</taxon>
        <taxon>Bacillota</taxon>
        <taxon>Bacilli</taxon>
        <taxon>Bacillales</taxon>
        <taxon>Paenibacillaceae</taxon>
        <taxon>Brevibacillus</taxon>
    </lineage>
</organism>
<feature type="compositionally biased region" description="Basic and acidic residues" evidence="1">
    <location>
        <begin position="353"/>
        <end position="365"/>
    </location>
</feature>
<evidence type="ECO:0000256" key="2">
    <source>
        <dbReference type="SAM" id="SignalP"/>
    </source>
</evidence>
<evidence type="ECO:0000256" key="1">
    <source>
        <dbReference type="SAM" id="MobiDB-lite"/>
    </source>
</evidence>